<dbReference type="InterPro" id="IPR033114">
    <property type="entry name" value="HNH_CAS9"/>
</dbReference>
<dbReference type="Pfam" id="PF17893">
    <property type="entry name" value="Cas9_b_hairpin"/>
    <property type="match status" value="1"/>
</dbReference>
<keyword evidence="9 12" id="KW-0238">DNA-binding</keyword>
<dbReference type="EMBL" id="JAOPMH010000001">
    <property type="protein sequence ID" value="MDH7889074.1"/>
    <property type="molecule type" value="Genomic_DNA"/>
</dbReference>
<evidence type="ECO:0000256" key="12">
    <source>
        <dbReference type="PROSITE-ProRule" id="PRU01085"/>
    </source>
</evidence>
<dbReference type="InterPro" id="IPR041217">
    <property type="entry name" value="Cas9_C"/>
</dbReference>
<evidence type="ECO:0000256" key="10">
    <source>
        <dbReference type="ARBA" id="ARBA00023211"/>
    </source>
</evidence>
<feature type="domain" description="HNH Cas9-type" evidence="13">
    <location>
        <begin position="527"/>
        <end position="697"/>
    </location>
</feature>
<evidence type="ECO:0000256" key="6">
    <source>
        <dbReference type="ARBA" id="ARBA00022842"/>
    </source>
</evidence>
<dbReference type="SMR" id="A0AA43P644"/>
<dbReference type="InterPro" id="IPR036397">
    <property type="entry name" value="RNaseH_sf"/>
</dbReference>
<dbReference type="Pfam" id="PF18470">
    <property type="entry name" value="Cas9_a"/>
    <property type="match status" value="1"/>
</dbReference>
<dbReference type="GO" id="GO:0004519">
    <property type="term" value="F:endonuclease activity"/>
    <property type="evidence" value="ECO:0007669"/>
    <property type="project" value="UniProtKB-UniRule"/>
</dbReference>
<keyword evidence="5 12" id="KW-0378">Hydrolase</keyword>
<keyword evidence="3" id="KW-0479">Metal-binding</keyword>
<dbReference type="Pfam" id="PF01844">
    <property type="entry name" value="HNH"/>
    <property type="match status" value="1"/>
</dbReference>
<keyword evidence="8" id="KW-0051">Antiviral defense</keyword>
<evidence type="ECO:0000256" key="7">
    <source>
        <dbReference type="ARBA" id="ARBA00022884"/>
    </source>
</evidence>
<dbReference type="RefSeq" id="WP_281105269.1">
    <property type="nucleotide sequence ID" value="NZ_JAOPMH010000001.1"/>
</dbReference>
<dbReference type="Pfam" id="PF18541">
    <property type="entry name" value="RuvC_III"/>
    <property type="match status" value="1"/>
</dbReference>
<evidence type="ECO:0000256" key="1">
    <source>
        <dbReference type="ARBA" id="ARBA00001946"/>
    </source>
</evidence>
<evidence type="ECO:0000313" key="14">
    <source>
        <dbReference type="EMBL" id="MDH7889074.1"/>
    </source>
</evidence>
<dbReference type="Pfam" id="PF18525">
    <property type="entry name" value="Cas9_C"/>
    <property type="match status" value="1"/>
</dbReference>
<dbReference type="InterPro" id="IPR002711">
    <property type="entry name" value="HNH"/>
</dbReference>
<dbReference type="Pfam" id="PF17894">
    <property type="entry name" value="Cas9_Topo"/>
    <property type="match status" value="1"/>
</dbReference>
<dbReference type="InterPro" id="IPR041383">
    <property type="entry name" value="RuvC_III"/>
</dbReference>
<dbReference type="InterPro" id="IPR041225">
    <property type="entry name" value="Cas9_Topo"/>
</dbReference>
<dbReference type="Gene3D" id="3.30.420.10">
    <property type="entry name" value="Ribonuclease H-like superfamily/Ribonuclease H"/>
    <property type="match status" value="2"/>
</dbReference>
<organism evidence="14 15">
    <name type="scientific">Bifidobacterium catenulatum subsp. kashiwanohense</name>
    <dbReference type="NCBI Taxonomy" id="630129"/>
    <lineage>
        <taxon>Bacteria</taxon>
        <taxon>Bacillati</taxon>
        <taxon>Actinomycetota</taxon>
        <taxon>Actinomycetes</taxon>
        <taxon>Bifidobacteriales</taxon>
        <taxon>Bifidobacteriaceae</taxon>
        <taxon>Bifidobacterium</taxon>
    </lineage>
</organism>
<dbReference type="NCBIfam" id="TIGR01865">
    <property type="entry name" value="cas_Csn1"/>
    <property type="match status" value="1"/>
</dbReference>
<dbReference type="InterPro" id="IPR040796">
    <property type="entry name" value="Cas9_b_hairpin"/>
</dbReference>
<dbReference type="InterPro" id="IPR028629">
    <property type="entry name" value="Cas9"/>
</dbReference>
<keyword evidence="2 12" id="KW-0540">Nuclease</keyword>
<reference evidence="14" key="1">
    <citation type="submission" date="2022-09" db="EMBL/GenBank/DDBJ databases">
        <authorList>
            <person name="Orihara K."/>
        </authorList>
    </citation>
    <scope>NUCLEOTIDE SEQUENCE</scope>
    <source>
        <strain evidence="14">YIT 13062</strain>
    </source>
</reference>
<dbReference type="Proteomes" id="UP001161916">
    <property type="component" value="Unassembled WGS sequence"/>
</dbReference>
<dbReference type="GO" id="GO:0003677">
    <property type="term" value="F:DNA binding"/>
    <property type="evidence" value="ECO:0007669"/>
    <property type="project" value="UniProtKB-UniRule"/>
</dbReference>
<comment type="subunit">
    <text evidence="11">Monomer. Binds crRNA and tracrRNA.</text>
</comment>
<dbReference type="GO" id="GO:0003723">
    <property type="term" value="F:RNA binding"/>
    <property type="evidence" value="ECO:0007669"/>
    <property type="project" value="UniProtKB-UniRule"/>
</dbReference>
<proteinExistence type="predicted"/>
<sequence length="1108" mass="126102">MTAKTNIRYRVGADVGLNSLGFSAIQLDANGNPTALLKTLSYIHDGGVDPTQNKSGTTRKAVAGIARRTRNMRKRRRHRLSQLDRQLYQLGYPVDEVPDCEQDLYEDWNTRSALATTYVSDKDRRDRMIVMAVRHIARHRGWRNSYSRVETLFEDVEPSDQYKDLKQRVETRLGVKLDDDMTPAQLVALTLSERNGKLVRLRTSTKYGEGVLPNRLMQSDNARELRRIFTVQQVPEDVWKPILRTVFHCTSPKGSAEKRVGTDPLDSTQKRALKASIAFQKYRILNVITNLRIRRKGEASRPLTVSEKQDVYELLTTAKEDVEWLDVCAVLDIERNELKGVGTLTHDGEERIGNKPPVLDTVIRLHDIKNTKLRKMMDAWWNAATEDEQAAMIRLLSNTVDLDKVRDLIEYASPIEFIDGLDEDLLTPLDSISLPIGRAAYSEKTLDRLSKRMLETEDDLHYAIRHEFDVPADWKPPVPPVQEPTGNPAVDRVLKAFNRFLSQCEQEYGIPESIAIETTKESFSSVAFGRTLDYERRQRRDKDNQMRAAIREDMRKQLSNGGSFKVHDYDIRRWEIVQSQNNTCLYCGATSPRFSFDKSELDHIVPRRDVGSDSKRTNMAAVCPECNASKSNVPFAVWVRSEYAKAHGITMNDVIARVKQLMFPPSMNRKQVSQVKKSIISRLKQTEQDEPLDNRSIESVGWMADELHRRLDGRYANKQVKVFTFPGSITYEARRASGIDGQIHFIGAQWKTRLDRRHHAVDASVIAMMNQSVALRLAERHYLRESQRLCGTPFGQADWKQYPNENTPGYDRYQQWSEQMKSLLNLLNKGLDEDTIPVVRNRRLRLGNSTAHDATVKPLQYVRLGDALSPTLIDHAITPQVWKALTRLPDYNPQTGLPANPNRVITALGEVCHAKDEIGFLPGNNAQLYVNGGAADIGGTIHHARIYRCEQVLKNGKRKTFYGMVRVFQCDLMKRRKNTDLFRTPLHPADVSLRYADGKVRDAIALGNATCVARLTLNDEIKLTSELMEDMCPEYAHMFHTDSGAERRFIVAGFKSPTTLRLVPSFIASEGLSKLEESGVEIPKSVRSMLVPHLFCPAINKLGHILDE</sequence>
<gene>
    <name evidence="14" type="ORF">OB951_00320</name>
</gene>
<accession>A0AA43P644</accession>
<evidence type="ECO:0000256" key="3">
    <source>
        <dbReference type="ARBA" id="ARBA00022723"/>
    </source>
</evidence>
<evidence type="ECO:0000256" key="11">
    <source>
        <dbReference type="ARBA" id="ARBA00046380"/>
    </source>
</evidence>
<dbReference type="Gene3D" id="1.10.30.50">
    <property type="match status" value="1"/>
</dbReference>
<dbReference type="InterPro" id="IPR040619">
    <property type="entry name" value="Cas9_alpha-helical_lobe"/>
</dbReference>
<dbReference type="GO" id="GO:0051607">
    <property type="term" value="P:defense response to virus"/>
    <property type="evidence" value="ECO:0007669"/>
    <property type="project" value="UniProtKB-KW"/>
</dbReference>
<evidence type="ECO:0000259" key="13">
    <source>
        <dbReference type="PROSITE" id="PS51749"/>
    </source>
</evidence>
<keyword evidence="7" id="KW-0694">RNA-binding</keyword>
<dbReference type="AlphaFoldDB" id="A0AA43P644"/>
<evidence type="ECO:0000313" key="15">
    <source>
        <dbReference type="Proteomes" id="UP001161916"/>
    </source>
</evidence>
<name>A0AA43P644_9BIFI</name>
<dbReference type="GO" id="GO:0016787">
    <property type="term" value="F:hydrolase activity"/>
    <property type="evidence" value="ECO:0007669"/>
    <property type="project" value="UniProtKB-KW"/>
</dbReference>
<evidence type="ECO:0000256" key="2">
    <source>
        <dbReference type="ARBA" id="ARBA00022722"/>
    </source>
</evidence>
<dbReference type="GO" id="GO:0008270">
    <property type="term" value="F:zinc ion binding"/>
    <property type="evidence" value="ECO:0007669"/>
    <property type="project" value="InterPro"/>
</dbReference>
<evidence type="ECO:0000256" key="8">
    <source>
        <dbReference type="ARBA" id="ARBA00023118"/>
    </source>
</evidence>
<keyword evidence="10" id="KW-0464">Manganese</keyword>
<dbReference type="PROSITE" id="PS51749">
    <property type="entry name" value="HNH_CAS9"/>
    <property type="match status" value="1"/>
</dbReference>
<keyword evidence="6" id="KW-0460">Magnesium</keyword>
<evidence type="ECO:0000256" key="4">
    <source>
        <dbReference type="ARBA" id="ARBA00022759"/>
    </source>
</evidence>
<protein>
    <submittedName>
        <fullName evidence="14">HNH endonuclease</fullName>
    </submittedName>
</protein>
<comment type="cofactor">
    <cofactor evidence="1">
        <name>Mg(2+)</name>
        <dbReference type="ChEBI" id="CHEBI:18420"/>
    </cofactor>
</comment>
<comment type="caution">
    <text evidence="14">The sequence shown here is derived from an EMBL/GenBank/DDBJ whole genome shotgun (WGS) entry which is preliminary data.</text>
</comment>
<dbReference type="Gene3D" id="3.30.70.3520">
    <property type="match status" value="1"/>
</dbReference>
<reference evidence="14" key="2">
    <citation type="journal article" date="2023" name="Gut Microbes">
        <title>Characterization of Bifidobacterium kashiwanohense that utilizes both milk- and plant-derived oligosaccharides.</title>
        <authorList>
            <person name="Orihara K."/>
            <person name="Yahagi K."/>
            <person name="Saito Y."/>
            <person name="Watanabe Y."/>
            <person name="Sasai T."/>
            <person name="Hara T."/>
            <person name="Tsukuda N."/>
            <person name="Oki K."/>
            <person name="Fujimoto J."/>
            <person name="Matsuki T."/>
        </authorList>
    </citation>
    <scope>NUCLEOTIDE SEQUENCE</scope>
    <source>
        <strain evidence="14">YIT 13062</strain>
    </source>
</reference>
<evidence type="ECO:0000256" key="9">
    <source>
        <dbReference type="ARBA" id="ARBA00023125"/>
    </source>
</evidence>
<evidence type="ECO:0000256" key="5">
    <source>
        <dbReference type="ARBA" id="ARBA00022801"/>
    </source>
</evidence>
<keyword evidence="4 12" id="KW-0255">Endonuclease</keyword>